<dbReference type="Gene3D" id="3.40.1110.10">
    <property type="entry name" value="Calcium-transporting ATPase, cytoplasmic domain N"/>
    <property type="match status" value="2"/>
</dbReference>
<dbReference type="PRINTS" id="PR00119">
    <property type="entry name" value="CATATPASE"/>
</dbReference>
<dbReference type="Pfam" id="PF04945">
    <property type="entry name" value="YHS"/>
    <property type="match status" value="1"/>
</dbReference>
<comment type="caution">
    <text evidence="12">The sequence shown here is derived from an EMBL/GenBank/DDBJ whole genome shotgun (WGS) entry which is preliminary data.</text>
</comment>
<protein>
    <submittedName>
        <fullName evidence="12">Heavy metal translocating P-type ATPase</fullName>
    </submittedName>
</protein>
<dbReference type="InterPro" id="IPR007029">
    <property type="entry name" value="YHS_dom"/>
</dbReference>
<dbReference type="Proteomes" id="UP001596013">
    <property type="component" value="Unassembled WGS sequence"/>
</dbReference>
<dbReference type="InterPro" id="IPR027256">
    <property type="entry name" value="P-typ_ATPase_IB"/>
</dbReference>
<evidence type="ECO:0000256" key="2">
    <source>
        <dbReference type="ARBA" id="ARBA00006024"/>
    </source>
</evidence>
<evidence type="ECO:0000256" key="1">
    <source>
        <dbReference type="ARBA" id="ARBA00004127"/>
    </source>
</evidence>
<keyword evidence="3 10" id="KW-0812">Transmembrane</keyword>
<dbReference type="SUPFAM" id="SSF81653">
    <property type="entry name" value="Calcium ATPase, transduction domain A"/>
    <property type="match status" value="1"/>
</dbReference>
<dbReference type="InterPro" id="IPR023299">
    <property type="entry name" value="ATPase_P-typ_cyto_dom_N"/>
</dbReference>
<feature type="transmembrane region" description="Helical" evidence="10">
    <location>
        <begin position="407"/>
        <end position="430"/>
    </location>
</feature>
<evidence type="ECO:0000313" key="13">
    <source>
        <dbReference type="Proteomes" id="UP001596013"/>
    </source>
</evidence>
<accession>A0ABW0JP72</accession>
<feature type="transmembrane region" description="Helical" evidence="10">
    <location>
        <begin position="761"/>
        <end position="780"/>
    </location>
</feature>
<gene>
    <name evidence="12" type="ORF">ACFPME_13965</name>
</gene>
<keyword evidence="10" id="KW-1003">Cell membrane</keyword>
<dbReference type="InterPro" id="IPR012348">
    <property type="entry name" value="RNR-like"/>
</dbReference>
<dbReference type="InterPro" id="IPR045800">
    <property type="entry name" value="HMBD"/>
</dbReference>
<dbReference type="Pfam" id="PF19335">
    <property type="entry name" value="HMBD"/>
    <property type="match status" value="1"/>
</dbReference>
<dbReference type="InterPro" id="IPR023214">
    <property type="entry name" value="HAD_sf"/>
</dbReference>
<feature type="transmembrane region" description="Helical" evidence="10">
    <location>
        <begin position="379"/>
        <end position="401"/>
    </location>
</feature>
<keyword evidence="7" id="KW-1278">Translocase</keyword>
<dbReference type="InterPro" id="IPR008250">
    <property type="entry name" value="ATPase_P-typ_transduc_dom_A_sf"/>
</dbReference>
<keyword evidence="6 10" id="KW-0067">ATP-binding</keyword>
<dbReference type="Gene3D" id="2.70.150.10">
    <property type="entry name" value="Calcium-transporting ATPase, cytoplasmic transduction domain A"/>
    <property type="match status" value="1"/>
</dbReference>
<dbReference type="RefSeq" id="WP_377306262.1">
    <property type="nucleotide sequence ID" value="NZ_JBHSMK010000009.1"/>
</dbReference>
<feature type="domain" description="TRASH" evidence="11">
    <location>
        <begin position="21"/>
        <end position="59"/>
    </location>
</feature>
<comment type="subcellular location">
    <subcellularLocation>
        <location evidence="10">Cell membrane</location>
    </subcellularLocation>
    <subcellularLocation>
        <location evidence="1">Endomembrane system</location>
        <topology evidence="1">Multi-pass membrane protein</topology>
    </subcellularLocation>
</comment>
<evidence type="ECO:0000313" key="12">
    <source>
        <dbReference type="EMBL" id="MFC5437664.1"/>
    </source>
</evidence>
<keyword evidence="5 10" id="KW-0547">Nucleotide-binding</keyword>
<keyword evidence="9 10" id="KW-0472">Membrane</keyword>
<dbReference type="PANTHER" id="PTHR43520:SF8">
    <property type="entry name" value="P-TYPE CU(+) TRANSPORTER"/>
    <property type="match status" value="1"/>
</dbReference>
<reference evidence="13" key="1">
    <citation type="journal article" date="2019" name="Int. J. Syst. Evol. Microbiol.">
        <title>The Global Catalogue of Microorganisms (GCM) 10K type strain sequencing project: providing services to taxonomists for standard genome sequencing and annotation.</title>
        <authorList>
            <consortium name="The Broad Institute Genomics Platform"/>
            <consortium name="The Broad Institute Genome Sequencing Center for Infectious Disease"/>
            <person name="Wu L."/>
            <person name="Ma J."/>
        </authorList>
    </citation>
    <scope>NUCLEOTIDE SEQUENCE [LARGE SCALE GENOMIC DNA]</scope>
    <source>
        <strain evidence="13">JCM 17130</strain>
    </source>
</reference>
<evidence type="ECO:0000256" key="6">
    <source>
        <dbReference type="ARBA" id="ARBA00022840"/>
    </source>
</evidence>
<dbReference type="PRINTS" id="PR00943">
    <property type="entry name" value="CUATPASE"/>
</dbReference>
<evidence type="ECO:0000256" key="10">
    <source>
        <dbReference type="RuleBase" id="RU362081"/>
    </source>
</evidence>
<evidence type="ECO:0000256" key="9">
    <source>
        <dbReference type="ARBA" id="ARBA00023136"/>
    </source>
</evidence>
<sequence>MNGQGSCCGGSGKPADGKVIDPVCGMTVDPQTAKHHAEHDGHAYHFCSARCREKFVADPPACLEERQAPTAPRGTIYTCPMHPQIQQVGPGHCPLCGMALEPMMPTLDADDGGELASMTRRFRALLALTVPVFFLAMGPHLFGWHMSAPWDGVAAWIEATLAGIVVLWGGAPFFARGWRSLKPWSPNMYTLIALGTGVAWLYSAVAFLLPGIFPAGFRDMHGRVAVYFESAAVIVTLVTLGDFLELRARRRTGAALKALLGLAPKTARRIAADGSERDVPLDDVHAGNVLRVRPGEKVPVDGVVLEGESHVDESMLTGEPMPVAKAKDDPLTGGTVNQDGGLTMRAQRVGGETMLAQIVALVAQAQRSRAPLQRVADRVAAWFVPAVVGVALLAFAAWAILGPEPRFTHALIAAVSVLIIACPCALGLATPISIMVASGRGAQHGVLFKDAGAIEGLRDIDTLVVDKTGTLTMGKPALTELVSLSGQPRNRLLALAAALERPSEHPLARAIVKVADGEAAPALGVSGFRSLTGRGVSASVDRANLEDESQSGSVALGNARLMAELQVAISDDANGRAERLRGQGATVMFLSIDGALAALLAVADRIKPDTPAAIAALHAAGLRIVMLTGDNATTAQAVAGELGIDEVHADVSPADKAAVVNRLKAEGRRVAMAGDGINDAPALAAADIGIAMGSGTDVAMESAQVTLVKGELGAIVRARRLSQATVRNIRQNLFFAFIYNAVGVPLAAGVLYPWFAITLSPMVAALAMSLSSVSVVSNALRLRRVPL</sequence>
<dbReference type="PANTHER" id="PTHR43520">
    <property type="entry name" value="ATP7, ISOFORM B"/>
    <property type="match status" value="1"/>
</dbReference>
<dbReference type="CDD" id="cd02094">
    <property type="entry name" value="P-type_ATPase_Cu-like"/>
    <property type="match status" value="1"/>
</dbReference>
<evidence type="ECO:0000256" key="8">
    <source>
        <dbReference type="ARBA" id="ARBA00022989"/>
    </source>
</evidence>
<dbReference type="SUPFAM" id="SSF47240">
    <property type="entry name" value="Ferritin-like"/>
    <property type="match status" value="1"/>
</dbReference>
<feature type="transmembrane region" description="Helical" evidence="10">
    <location>
        <begin position="733"/>
        <end position="755"/>
    </location>
</feature>
<dbReference type="SFLD" id="SFLDS00003">
    <property type="entry name" value="Haloacid_Dehalogenase"/>
    <property type="match status" value="1"/>
</dbReference>
<dbReference type="Pfam" id="PF00122">
    <property type="entry name" value="E1-E2_ATPase"/>
    <property type="match status" value="1"/>
</dbReference>
<dbReference type="EMBL" id="JBHSMK010000009">
    <property type="protein sequence ID" value="MFC5437664.1"/>
    <property type="molecule type" value="Genomic_DNA"/>
</dbReference>
<dbReference type="SFLD" id="SFLDF00027">
    <property type="entry name" value="p-type_atpase"/>
    <property type="match status" value="1"/>
</dbReference>
<dbReference type="InterPro" id="IPR036412">
    <property type="entry name" value="HAD-like_sf"/>
</dbReference>
<feature type="transmembrane region" description="Helical" evidence="10">
    <location>
        <begin position="124"/>
        <end position="142"/>
    </location>
</feature>
<dbReference type="NCBIfam" id="TIGR01525">
    <property type="entry name" value="ATPase-IB_hvy"/>
    <property type="match status" value="1"/>
</dbReference>
<organism evidence="12 13">
    <name type="scientific">Rhodanobacter umsongensis</name>
    <dbReference type="NCBI Taxonomy" id="633153"/>
    <lineage>
        <taxon>Bacteria</taxon>
        <taxon>Pseudomonadati</taxon>
        <taxon>Pseudomonadota</taxon>
        <taxon>Gammaproteobacteria</taxon>
        <taxon>Lysobacterales</taxon>
        <taxon>Rhodanobacteraceae</taxon>
        <taxon>Rhodanobacter</taxon>
    </lineage>
</organism>
<dbReference type="Pfam" id="PF00702">
    <property type="entry name" value="Hydrolase"/>
    <property type="match status" value="1"/>
</dbReference>
<dbReference type="SUPFAM" id="SSF56784">
    <property type="entry name" value="HAD-like"/>
    <property type="match status" value="1"/>
</dbReference>
<dbReference type="SMART" id="SM00746">
    <property type="entry name" value="TRASH"/>
    <property type="match status" value="1"/>
</dbReference>
<dbReference type="SFLD" id="SFLDG00002">
    <property type="entry name" value="C1.7:_P-type_atpase_like"/>
    <property type="match status" value="1"/>
</dbReference>
<dbReference type="InterPro" id="IPR009078">
    <property type="entry name" value="Ferritin-like_SF"/>
</dbReference>
<dbReference type="InterPro" id="IPR018303">
    <property type="entry name" value="ATPase_P-typ_P_site"/>
</dbReference>
<evidence type="ECO:0000256" key="4">
    <source>
        <dbReference type="ARBA" id="ARBA00022723"/>
    </source>
</evidence>
<comment type="similarity">
    <text evidence="2 10">Belongs to the cation transport ATPase (P-type) (TC 3.A.3) family. Type IB subfamily.</text>
</comment>
<feature type="transmembrane region" description="Helical" evidence="10">
    <location>
        <begin position="225"/>
        <end position="244"/>
    </location>
</feature>
<dbReference type="InterPro" id="IPR059000">
    <property type="entry name" value="ATPase_P-type_domA"/>
</dbReference>
<keyword evidence="4 10" id="KW-0479">Metal-binding</keyword>
<evidence type="ECO:0000259" key="11">
    <source>
        <dbReference type="SMART" id="SM00746"/>
    </source>
</evidence>
<dbReference type="Gene3D" id="1.10.620.20">
    <property type="entry name" value="Ribonucleotide Reductase, subunit A"/>
    <property type="match status" value="1"/>
</dbReference>
<keyword evidence="8 10" id="KW-1133">Transmembrane helix</keyword>
<proteinExistence type="inferred from homology"/>
<feature type="transmembrane region" description="Helical" evidence="10">
    <location>
        <begin position="187"/>
        <end position="213"/>
    </location>
</feature>
<keyword evidence="13" id="KW-1185">Reference proteome</keyword>
<dbReference type="PROSITE" id="PS00154">
    <property type="entry name" value="ATPASE_E1_E2"/>
    <property type="match status" value="1"/>
</dbReference>
<dbReference type="InterPro" id="IPR044492">
    <property type="entry name" value="P_typ_ATPase_HD_dom"/>
</dbReference>
<dbReference type="NCBIfam" id="TIGR01494">
    <property type="entry name" value="ATPase_P-type"/>
    <property type="match status" value="1"/>
</dbReference>
<evidence type="ECO:0000256" key="5">
    <source>
        <dbReference type="ARBA" id="ARBA00022741"/>
    </source>
</evidence>
<feature type="transmembrane region" description="Helical" evidence="10">
    <location>
        <begin position="154"/>
        <end position="175"/>
    </location>
</feature>
<dbReference type="InterPro" id="IPR001757">
    <property type="entry name" value="P_typ_ATPase"/>
</dbReference>
<dbReference type="InterPro" id="IPR011017">
    <property type="entry name" value="TRASH_dom"/>
</dbReference>
<evidence type="ECO:0000256" key="7">
    <source>
        <dbReference type="ARBA" id="ARBA00022967"/>
    </source>
</evidence>
<evidence type="ECO:0000256" key="3">
    <source>
        <dbReference type="ARBA" id="ARBA00022692"/>
    </source>
</evidence>
<dbReference type="Gene3D" id="3.40.50.1000">
    <property type="entry name" value="HAD superfamily/HAD-like"/>
    <property type="match status" value="1"/>
</dbReference>
<name>A0ABW0JP72_9GAMM</name>
<dbReference type="InterPro" id="IPR023298">
    <property type="entry name" value="ATPase_P-typ_TM_dom_sf"/>
</dbReference>
<dbReference type="SUPFAM" id="SSF81665">
    <property type="entry name" value="Calcium ATPase, transmembrane domain M"/>
    <property type="match status" value="1"/>
</dbReference>